<sequence>SSKHIHLTNSLGIIGMVDEKQSQQGIIMCVQCVHSKHIQE</sequence>
<protein>
    <submittedName>
        <fullName evidence="1">Uncharacterized protein</fullName>
    </submittedName>
</protein>
<organism evidence="1 2">
    <name type="scientific">Aptenodytes forsteri</name>
    <name type="common">Emperor penguin</name>
    <dbReference type="NCBI Taxonomy" id="9233"/>
    <lineage>
        <taxon>Eukaryota</taxon>
        <taxon>Metazoa</taxon>
        <taxon>Chordata</taxon>
        <taxon>Craniata</taxon>
        <taxon>Vertebrata</taxon>
        <taxon>Euteleostomi</taxon>
        <taxon>Archelosauria</taxon>
        <taxon>Archosauria</taxon>
        <taxon>Dinosauria</taxon>
        <taxon>Saurischia</taxon>
        <taxon>Theropoda</taxon>
        <taxon>Coelurosauria</taxon>
        <taxon>Aves</taxon>
        <taxon>Neognathae</taxon>
        <taxon>Neoaves</taxon>
        <taxon>Aequornithes</taxon>
        <taxon>Sphenisciformes</taxon>
        <taxon>Spheniscidae</taxon>
        <taxon>Aptenodytes</taxon>
    </lineage>
</organism>
<dbReference type="Proteomes" id="UP000053286">
    <property type="component" value="Unassembled WGS sequence"/>
</dbReference>
<keyword evidence="2" id="KW-1185">Reference proteome</keyword>
<name>A0A087QXT0_APTFO</name>
<feature type="non-terminal residue" evidence="1">
    <location>
        <position position="40"/>
    </location>
</feature>
<feature type="non-terminal residue" evidence="1">
    <location>
        <position position="1"/>
    </location>
</feature>
<dbReference type="EMBL" id="KL225993">
    <property type="protein sequence ID" value="KFM06034.1"/>
    <property type="molecule type" value="Genomic_DNA"/>
</dbReference>
<dbReference type="AlphaFoldDB" id="A0A087QXT0"/>
<evidence type="ECO:0000313" key="1">
    <source>
        <dbReference type="EMBL" id="KFM06034.1"/>
    </source>
</evidence>
<gene>
    <name evidence="1" type="ORF">AS27_10796</name>
</gene>
<evidence type="ECO:0000313" key="2">
    <source>
        <dbReference type="Proteomes" id="UP000053286"/>
    </source>
</evidence>
<accession>A0A087QXT0</accession>
<reference evidence="1 2" key="1">
    <citation type="submission" date="2014-04" db="EMBL/GenBank/DDBJ databases">
        <title>Genome evolution of avian class.</title>
        <authorList>
            <person name="Zhang G."/>
            <person name="Li C."/>
        </authorList>
    </citation>
    <scope>NUCLEOTIDE SEQUENCE [LARGE SCALE GENOMIC DNA]</scope>
    <source>
        <strain evidence="1">BGI_AS27</strain>
    </source>
</reference>
<proteinExistence type="predicted"/>